<evidence type="ECO:0000256" key="1">
    <source>
        <dbReference type="SAM" id="SignalP"/>
    </source>
</evidence>
<keyword evidence="1" id="KW-0732">Signal</keyword>
<proteinExistence type="predicted"/>
<dbReference type="AlphaFoldDB" id="A0A848FI26"/>
<keyword evidence="3" id="KW-1185">Reference proteome</keyword>
<feature type="signal peptide" evidence="1">
    <location>
        <begin position="1"/>
        <end position="21"/>
    </location>
</feature>
<accession>A0A848FI26</accession>
<comment type="caution">
    <text evidence="2">The sequence shown here is derived from an EMBL/GenBank/DDBJ whole genome shotgun (WGS) entry which is preliminary data.</text>
</comment>
<dbReference type="InterPro" id="IPR029062">
    <property type="entry name" value="Class_I_gatase-like"/>
</dbReference>
<dbReference type="RefSeq" id="WP_205833287.1">
    <property type="nucleotide sequence ID" value="NZ_JABBFW010000061.1"/>
</dbReference>
<feature type="non-terminal residue" evidence="2">
    <location>
        <position position="251"/>
    </location>
</feature>
<evidence type="ECO:0000313" key="3">
    <source>
        <dbReference type="Proteomes" id="UP000574067"/>
    </source>
</evidence>
<feature type="chain" id="PRO_5032885459" evidence="1">
    <location>
        <begin position="22"/>
        <end position="251"/>
    </location>
</feature>
<sequence>MVWFLLAGLLALLGWVRPAQAADPAQGPGGPILVLTSGQSNFGPYYAEILRTEGFNAFAVADVASVSPATLAAYDVVILAKTALSGSQVTVLSDWVNAGGNLIAMAPDAQLAPLLGLASAGGQLANGYLLVDAATSVGSGIVNQTLQFHGSAERYTLAGATALATLYSSASSATAHPAVTLRSVGAGKAAAFTYDLATSVVYTRQGNPAWAAQERDGLTPIRSDDKYYGAAAADPQSDWVDLAKVAIPQAD</sequence>
<gene>
    <name evidence="2" type="ORF">HHL10_29635</name>
</gene>
<dbReference type="EMBL" id="JABBFW010000061">
    <property type="protein sequence ID" value="NML19138.1"/>
    <property type="molecule type" value="Genomic_DNA"/>
</dbReference>
<evidence type="ECO:0000313" key="2">
    <source>
        <dbReference type="EMBL" id="NML19138.1"/>
    </source>
</evidence>
<dbReference type="Gene3D" id="3.40.50.880">
    <property type="match status" value="1"/>
</dbReference>
<name>A0A848FI26_9BURK</name>
<organism evidence="2 3">
    <name type="scientific">Azohydromonas caseinilytica</name>
    <dbReference type="NCBI Taxonomy" id="2728836"/>
    <lineage>
        <taxon>Bacteria</taxon>
        <taxon>Pseudomonadati</taxon>
        <taxon>Pseudomonadota</taxon>
        <taxon>Betaproteobacteria</taxon>
        <taxon>Burkholderiales</taxon>
        <taxon>Sphaerotilaceae</taxon>
        <taxon>Azohydromonas</taxon>
    </lineage>
</organism>
<reference evidence="2 3" key="1">
    <citation type="submission" date="2020-04" db="EMBL/GenBank/DDBJ databases">
        <title>Azohydromonas sp. isolated from soil.</title>
        <authorList>
            <person name="Dahal R.H."/>
        </authorList>
    </citation>
    <scope>NUCLEOTIDE SEQUENCE [LARGE SCALE GENOMIC DNA]</scope>
    <source>
        <strain evidence="2 3">G-1-1-14</strain>
    </source>
</reference>
<protein>
    <submittedName>
        <fullName evidence="2">ThuA domain-containing protein</fullName>
    </submittedName>
</protein>
<dbReference type="SUPFAM" id="SSF52317">
    <property type="entry name" value="Class I glutamine amidotransferase-like"/>
    <property type="match status" value="1"/>
</dbReference>
<dbReference type="Proteomes" id="UP000574067">
    <property type="component" value="Unassembled WGS sequence"/>
</dbReference>